<keyword evidence="4" id="KW-0574">Periplasm</keyword>
<dbReference type="InterPro" id="IPR006311">
    <property type="entry name" value="TAT_signal"/>
</dbReference>
<keyword evidence="7" id="KW-1185">Reference proteome</keyword>
<dbReference type="InterPro" id="IPR006059">
    <property type="entry name" value="SBP"/>
</dbReference>
<reference evidence="6" key="1">
    <citation type="submission" date="2021-04" db="EMBL/GenBank/DDBJ databases">
        <authorList>
            <person name="Zhang D.-C."/>
        </authorList>
    </citation>
    <scope>NUCLEOTIDE SEQUENCE</scope>
    <source>
        <strain evidence="6">CGMCC 1.15697</strain>
    </source>
</reference>
<evidence type="ECO:0000256" key="5">
    <source>
        <dbReference type="SAM" id="Phobius"/>
    </source>
</evidence>
<dbReference type="PRINTS" id="PR00909">
    <property type="entry name" value="SPERMDNBNDNG"/>
</dbReference>
<dbReference type="PANTHER" id="PTHR30222">
    <property type="entry name" value="SPERMIDINE/PUTRESCINE-BINDING PERIPLASMIC PROTEIN"/>
    <property type="match status" value="1"/>
</dbReference>
<dbReference type="GO" id="GO:0015846">
    <property type="term" value="P:polyamine transport"/>
    <property type="evidence" value="ECO:0007669"/>
    <property type="project" value="InterPro"/>
</dbReference>
<dbReference type="GO" id="GO:0019808">
    <property type="term" value="F:polyamine binding"/>
    <property type="evidence" value="ECO:0007669"/>
    <property type="project" value="InterPro"/>
</dbReference>
<dbReference type="SUPFAM" id="SSF53850">
    <property type="entry name" value="Periplasmic binding protein-like II"/>
    <property type="match status" value="1"/>
</dbReference>
<dbReference type="RefSeq" id="WP_210681562.1">
    <property type="nucleotide sequence ID" value="NZ_JAGMWN010000003.1"/>
</dbReference>
<dbReference type="AlphaFoldDB" id="A0A8J7S583"/>
<dbReference type="PANTHER" id="PTHR30222:SF17">
    <property type="entry name" value="SPERMIDINE_PUTRESCINE-BINDING PERIPLASMIC PROTEIN"/>
    <property type="match status" value="1"/>
</dbReference>
<name>A0A8J7S583_9PROT</name>
<dbReference type="PROSITE" id="PS51318">
    <property type="entry name" value="TAT"/>
    <property type="match status" value="1"/>
</dbReference>
<organism evidence="6 7">
    <name type="scientific">Marivibrio halodurans</name>
    <dbReference type="NCBI Taxonomy" id="2039722"/>
    <lineage>
        <taxon>Bacteria</taxon>
        <taxon>Pseudomonadati</taxon>
        <taxon>Pseudomonadota</taxon>
        <taxon>Alphaproteobacteria</taxon>
        <taxon>Rhodospirillales</taxon>
        <taxon>Rhodospirillaceae</taxon>
        <taxon>Marivibrio</taxon>
    </lineage>
</organism>
<keyword evidence="2" id="KW-0813">Transport</keyword>
<dbReference type="Proteomes" id="UP000672602">
    <property type="component" value="Unassembled WGS sequence"/>
</dbReference>
<gene>
    <name evidence="6" type="ORF">KAJ83_08215</name>
</gene>
<evidence type="ECO:0000256" key="3">
    <source>
        <dbReference type="ARBA" id="ARBA00022729"/>
    </source>
</evidence>
<evidence type="ECO:0000256" key="1">
    <source>
        <dbReference type="ARBA" id="ARBA00004418"/>
    </source>
</evidence>
<keyword evidence="3" id="KW-0732">Signal</keyword>
<sequence length="392" mass="43409">MKKDTTSQKSSRATQKALRGFTRRQLLKSAAVTGIAVAAAPAFVRDAFSSSGEINILMWSDYLPEPFIKAFTDATGITVNYTGIGSNEEIINKMKATQGQGFDIVSPTNMRSLQWEPLELLQPFDYGRIPNLENVNPAMLKVGDTEWNFDGKGSHWLPHIWGTEAIGWRIDLYTPPEGVPSYGAVWDPANAGKTMGRPHSMMLGAGLYLEGAGELAPGSMRKAYESEEAMRPIWDQVTKFCIDRKENIKLFWNDADTQKNALLNEGVTVGQTWDGPPLAMKTEGEPVTYQAPKEGALAWVDGMSMPVGAQNVDAIYTFLEFAYQPKPAGEAIDHHGYNSAVLGADKHAGDSYKKNFAEAYPGDALNNLWPWPKEPVWYAEVRTEYRNKFVNA</sequence>
<dbReference type="Gene3D" id="3.40.190.10">
    <property type="entry name" value="Periplasmic binding protein-like II"/>
    <property type="match status" value="2"/>
</dbReference>
<keyword evidence="5" id="KW-1133">Transmembrane helix</keyword>
<dbReference type="InterPro" id="IPR001188">
    <property type="entry name" value="Sperm_putr-bd"/>
</dbReference>
<evidence type="ECO:0000313" key="7">
    <source>
        <dbReference type="Proteomes" id="UP000672602"/>
    </source>
</evidence>
<dbReference type="Pfam" id="PF13416">
    <property type="entry name" value="SBP_bac_8"/>
    <property type="match status" value="1"/>
</dbReference>
<dbReference type="EMBL" id="JAGMWN010000003">
    <property type="protein sequence ID" value="MBP5856989.1"/>
    <property type="molecule type" value="Genomic_DNA"/>
</dbReference>
<comment type="subcellular location">
    <subcellularLocation>
        <location evidence="1">Periplasm</location>
    </subcellularLocation>
</comment>
<dbReference type="GO" id="GO:0042597">
    <property type="term" value="C:periplasmic space"/>
    <property type="evidence" value="ECO:0007669"/>
    <property type="project" value="UniProtKB-SubCell"/>
</dbReference>
<accession>A0A8J7S583</accession>
<evidence type="ECO:0000313" key="6">
    <source>
        <dbReference type="EMBL" id="MBP5856989.1"/>
    </source>
</evidence>
<comment type="caution">
    <text evidence="6">The sequence shown here is derived from an EMBL/GenBank/DDBJ whole genome shotgun (WGS) entry which is preliminary data.</text>
</comment>
<evidence type="ECO:0000256" key="4">
    <source>
        <dbReference type="ARBA" id="ARBA00022764"/>
    </source>
</evidence>
<keyword evidence="5" id="KW-0812">Transmembrane</keyword>
<feature type="transmembrane region" description="Helical" evidence="5">
    <location>
        <begin position="26"/>
        <end position="44"/>
    </location>
</feature>
<protein>
    <submittedName>
        <fullName evidence="6">Extracellular solute-binding protein</fullName>
    </submittedName>
</protein>
<evidence type="ECO:0000256" key="2">
    <source>
        <dbReference type="ARBA" id="ARBA00022448"/>
    </source>
</evidence>
<proteinExistence type="predicted"/>
<keyword evidence="5" id="KW-0472">Membrane</keyword>